<dbReference type="Proteomes" id="UP000664779">
    <property type="component" value="Unassembled WGS sequence"/>
</dbReference>
<evidence type="ECO:0000313" key="2">
    <source>
        <dbReference type="EMBL" id="MBO0346823.1"/>
    </source>
</evidence>
<dbReference type="CDD" id="cd03801">
    <property type="entry name" value="GT4_PimA-like"/>
    <property type="match status" value="1"/>
</dbReference>
<name>A0A939JAV9_9HYPH</name>
<dbReference type="InterPro" id="IPR050194">
    <property type="entry name" value="Glycosyltransferase_grp1"/>
</dbReference>
<protein>
    <submittedName>
        <fullName evidence="2">Glycosyltransferase family 4 protein</fullName>
    </submittedName>
</protein>
<proteinExistence type="predicted"/>
<dbReference type="EMBL" id="JAFLNF010000007">
    <property type="protein sequence ID" value="MBO0346823.1"/>
    <property type="molecule type" value="Genomic_DNA"/>
</dbReference>
<accession>A0A939JAV9</accession>
<reference evidence="2" key="1">
    <citation type="submission" date="2021-03" db="EMBL/GenBank/DDBJ databases">
        <title>Roseibium sp. CAU 1637 isolated from Incheon.</title>
        <authorList>
            <person name="Kim W."/>
        </authorList>
    </citation>
    <scope>NUCLEOTIDE SEQUENCE</scope>
    <source>
        <strain evidence="2">CAU 1637</strain>
    </source>
</reference>
<dbReference type="GO" id="GO:0030247">
    <property type="term" value="F:polysaccharide binding"/>
    <property type="evidence" value="ECO:0007669"/>
    <property type="project" value="InterPro"/>
</dbReference>
<keyword evidence="3" id="KW-1185">Reference proteome</keyword>
<dbReference type="RefSeq" id="WP_206942980.1">
    <property type="nucleotide sequence ID" value="NZ_JAFLNF010000007.1"/>
</dbReference>
<dbReference type="Gene3D" id="3.40.50.11090">
    <property type="match status" value="1"/>
</dbReference>
<dbReference type="PANTHER" id="PTHR45947">
    <property type="entry name" value="SULFOQUINOVOSYL TRANSFERASE SQD2"/>
    <property type="match status" value="1"/>
</dbReference>
<dbReference type="GO" id="GO:0016757">
    <property type="term" value="F:glycosyltransferase activity"/>
    <property type="evidence" value="ECO:0007669"/>
    <property type="project" value="TreeGrafter"/>
</dbReference>
<feature type="domain" description="WsaF C-terminal" evidence="1">
    <location>
        <begin position="221"/>
        <end position="346"/>
    </location>
</feature>
<comment type="caution">
    <text evidence="2">The sequence shown here is derived from an EMBL/GenBank/DDBJ whole genome shotgun (WGS) entry which is preliminary data.</text>
</comment>
<evidence type="ECO:0000313" key="3">
    <source>
        <dbReference type="Proteomes" id="UP000664779"/>
    </source>
</evidence>
<sequence>MPFTRLTKLLGLRPKKSPLVRRVDHLRKFVSYADAGGTPPVDSFDPARMRITFVIPDFRPGAGGHMTIFRLAHFLEEFGHEVRFLVHNPSVHKSGADAAATIKRHFQPFRGEVEIFGKHTPEAEGDALIATDRFSCFPVNAMQGFIRKFYLVQDFEPSFYPAGSEYLLTESTYRFDFDCLCAGEWLHQMMIERYGRWSMCWPLAFDASVYRLRNTRQRSAKRIALYARYVTDRRAVELAFLALGILKKRGVEFEVDCFGINLGDMGMDIPFRDHGVLNSEELATLYSECAVGLVFSATNHSLVNKEMMACGLPVVDLETDSVRAIFPNDCMIFAEPSPNGIADALEKLLSDPLERDRFREVGLRYVQQFDWSASARLVEAALRTRVTWALTKEGNDDAPA</sequence>
<organism evidence="2 3">
    <name type="scientific">Roseibium limicola</name>
    <dbReference type="NCBI Taxonomy" id="2816037"/>
    <lineage>
        <taxon>Bacteria</taxon>
        <taxon>Pseudomonadati</taxon>
        <taxon>Pseudomonadota</taxon>
        <taxon>Alphaproteobacteria</taxon>
        <taxon>Hyphomicrobiales</taxon>
        <taxon>Stappiaceae</taxon>
        <taxon>Roseibium</taxon>
    </lineage>
</organism>
<dbReference type="AlphaFoldDB" id="A0A939JAV9"/>
<dbReference type="Pfam" id="PF22772">
    <property type="entry name" value="WsaF_C"/>
    <property type="match status" value="1"/>
</dbReference>
<evidence type="ECO:0000259" key="1">
    <source>
        <dbReference type="Pfam" id="PF22772"/>
    </source>
</evidence>
<dbReference type="InterPro" id="IPR055050">
    <property type="entry name" value="WsaF_C"/>
</dbReference>
<dbReference type="SUPFAM" id="SSF53756">
    <property type="entry name" value="UDP-Glycosyltransferase/glycogen phosphorylase"/>
    <property type="match status" value="1"/>
</dbReference>
<gene>
    <name evidence="2" type="ORF">J0X15_16470</name>
</gene>
<dbReference type="Gene3D" id="3.40.50.2000">
    <property type="entry name" value="Glycogen Phosphorylase B"/>
    <property type="match status" value="1"/>
</dbReference>
<dbReference type="PANTHER" id="PTHR45947:SF3">
    <property type="entry name" value="SULFOQUINOVOSYL TRANSFERASE SQD2"/>
    <property type="match status" value="1"/>
</dbReference>